<dbReference type="GO" id="GO:0005829">
    <property type="term" value="C:cytosol"/>
    <property type="evidence" value="ECO:0007669"/>
    <property type="project" value="TreeGrafter"/>
</dbReference>
<dbReference type="Pfam" id="PF02607">
    <property type="entry name" value="B12-binding_2"/>
    <property type="match status" value="1"/>
</dbReference>
<dbReference type="Gene3D" id="1.10.1240.10">
    <property type="entry name" value="Methionine synthase domain"/>
    <property type="match status" value="1"/>
</dbReference>
<dbReference type="AlphaFoldDB" id="A0A1M4X853"/>
<dbReference type="OrthoDB" id="5756833at2"/>
<evidence type="ECO:0000256" key="2">
    <source>
        <dbReference type="ARBA" id="ARBA00023285"/>
    </source>
</evidence>
<dbReference type="InterPro" id="IPR006158">
    <property type="entry name" value="Cobalamin-bd"/>
</dbReference>
<dbReference type="PANTHER" id="PTHR45833:SF1">
    <property type="entry name" value="METHIONINE SYNTHASE"/>
    <property type="match status" value="1"/>
</dbReference>
<dbReference type="STRING" id="1120975.SAMN02746064_01424"/>
<dbReference type="InterPro" id="IPR036724">
    <property type="entry name" value="Cobalamin-bd_sf"/>
</dbReference>
<dbReference type="GO" id="GO:0046872">
    <property type="term" value="F:metal ion binding"/>
    <property type="evidence" value="ECO:0007669"/>
    <property type="project" value="UniProtKB-KW"/>
</dbReference>
<evidence type="ECO:0000313" key="5">
    <source>
        <dbReference type="Proteomes" id="UP000184251"/>
    </source>
</evidence>
<evidence type="ECO:0000256" key="1">
    <source>
        <dbReference type="ARBA" id="ARBA00022723"/>
    </source>
</evidence>
<dbReference type="EMBL" id="FQTU01000009">
    <property type="protein sequence ID" value="SHE89603.1"/>
    <property type="molecule type" value="Genomic_DNA"/>
</dbReference>
<dbReference type="InterPro" id="IPR003759">
    <property type="entry name" value="Cbl-bd_cap"/>
</dbReference>
<feature type="domain" description="B12-binding" evidence="3">
    <location>
        <begin position="236"/>
        <end position="364"/>
    </location>
</feature>
<dbReference type="Pfam" id="PF02310">
    <property type="entry name" value="B12-binding"/>
    <property type="match status" value="1"/>
</dbReference>
<protein>
    <submittedName>
        <fullName evidence="4">Methanogenic corrinoid protein MtbC1</fullName>
    </submittedName>
</protein>
<dbReference type="PROSITE" id="PS51332">
    <property type="entry name" value="B12_BINDING"/>
    <property type="match status" value="1"/>
</dbReference>
<keyword evidence="2" id="KW-0170">Cobalt</keyword>
<dbReference type="InterPro" id="IPR036594">
    <property type="entry name" value="Meth_synthase_dom"/>
</dbReference>
<dbReference type="PANTHER" id="PTHR45833">
    <property type="entry name" value="METHIONINE SYNTHASE"/>
    <property type="match status" value="1"/>
</dbReference>
<dbReference type="RefSeq" id="WP_073270562.1">
    <property type="nucleotide sequence ID" value="NZ_FQTU01000009.1"/>
</dbReference>
<dbReference type="GO" id="GO:0050667">
    <property type="term" value="P:homocysteine metabolic process"/>
    <property type="evidence" value="ECO:0007669"/>
    <property type="project" value="TreeGrafter"/>
</dbReference>
<evidence type="ECO:0000313" key="4">
    <source>
        <dbReference type="EMBL" id="SHE89603.1"/>
    </source>
</evidence>
<evidence type="ECO:0000259" key="3">
    <source>
        <dbReference type="PROSITE" id="PS51332"/>
    </source>
</evidence>
<dbReference type="Proteomes" id="UP000184251">
    <property type="component" value="Unassembled WGS sequence"/>
</dbReference>
<name>A0A1M4X853_9FIRM</name>
<sequence>MGIEKYYIDKDSLKEFDSKSDQLIELMNKYMKDDNDRRNLIGNNSIDVMYDNHRHHVNFMKSVFVLRDSKMFNEIVEWAYFSYTSRGFDPIYFHTAIPMWIKTIKDTFSEATANQVIPYYNEILNIIEGIDVDKITHEKDHSKVKSSWNKFQKDLYQILIKGDFRLAVKLTETVVSNREDLKSTYYDVLRPVMYEIGLSWEKGLITTAQEHLATSIIIRLMTTLYMKFFGLIDYAKGKFIMSAAQNEFHEVGARMISDLLELDGWDVEYYGANTPVDSLYERLVSDKPDILGISVAMPFNLPKVIEFIERIREDDRLNSMKIMVGGYAVSNMSSKEIIPADLVVGGTEDPIVLAGEWWNKRWTS</sequence>
<keyword evidence="5" id="KW-1185">Reference proteome</keyword>
<gene>
    <name evidence="4" type="ORF">SAMN02746064_01424</name>
</gene>
<dbReference type="GO" id="GO:0031419">
    <property type="term" value="F:cobalamin binding"/>
    <property type="evidence" value="ECO:0007669"/>
    <property type="project" value="InterPro"/>
</dbReference>
<accession>A0A1M4X853</accession>
<dbReference type="InterPro" id="IPR050554">
    <property type="entry name" value="Met_Synthase/Corrinoid"/>
</dbReference>
<organism evidence="4 5">
    <name type="scientific">Alkalibacter saccharofermentans DSM 14828</name>
    <dbReference type="NCBI Taxonomy" id="1120975"/>
    <lineage>
        <taxon>Bacteria</taxon>
        <taxon>Bacillati</taxon>
        <taxon>Bacillota</taxon>
        <taxon>Clostridia</taxon>
        <taxon>Eubacteriales</taxon>
        <taxon>Eubacteriaceae</taxon>
        <taxon>Alkalibacter</taxon>
    </lineage>
</organism>
<dbReference type="GO" id="GO:0008705">
    <property type="term" value="F:methionine synthase activity"/>
    <property type="evidence" value="ECO:0007669"/>
    <property type="project" value="TreeGrafter"/>
</dbReference>
<proteinExistence type="predicted"/>
<reference evidence="4 5" key="1">
    <citation type="submission" date="2016-11" db="EMBL/GenBank/DDBJ databases">
        <authorList>
            <person name="Jaros S."/>
            <person name="Januszkiewicz K."/>
            <person name="Wedrychowicz H."/>
        </authorList>
    </citation>
    <scope>NUCLEOTIDE SEQUENCE [LARGE SCALE GENOMIC DNA]</scope>
    <source>
        <strain evidence="4 5">DSM 14828</strain>
    </source>
</reference>
<dbReference type="Gene3D" id="3.40.50.280">
    <property type="entry name" value="Cobalamin-binding domain"/>
    <property type="match status" value="1"/>
</dbReference>
<dbReference type="SUPFAM" id="SSF52242">
    <property type="entry name" value="Cobalamin (vitamin B12)-binding domain"/>
    <property type="match status" value="1"/>
</dbReference>
<keyword evidence="1" id="KW-0479">Metal-binding</keyword>
<dbReference type="GO" id="GO:0046653">
    <property type="term" value="P:tetrahydrofolate metabolic process"/>
    <property type="evidence" value="ECO:0007669"/>
    <property type="project" value="TreeGrafter"/>
</dbReference>